<dbReference type="Pfam" id="PF00005">
    <property type="entry name" value="ABC_tran"/>
    <property type="match status" value="1"/>
</dbReference>
<dbReference type="PROSITE" id="PS50893">
    <property type="entry name" value="ABC_TRANSPORTER_2"/>
    <property type="match status" value="1"/>
</dbReference>
<name>A0A4Q7P1F3_9FLAO</name>
<proteinExistence type="predicted"/>
<dbReference type="PANTHER" id="PTHR43514">
    <property type="entry name" value="ABC TRANSPORTER I FAMILY MEMBER 10"/>
    <property type="match status" value="1"/>
</dbReference>
<dbReference type="PROSITE" id="PS00211">
    <property type="entry name" value="ABC_TRANSPORTER_1"/>
    <property type="match status" value="1"/>
</dbReference>
<gene>
    <name evidence="4" type="ORF">EV197_2253</name>
</gene>
<organism evidence="4 5">
    <name type="scientific">Aquimarina brevivitae</name>
    <dbReference type="NCBI Taxonomy" id="323412"/>
    <lineage>
        <taxon>Bacteria</taxon>
        <taxon>Pseudomonadati</taxon>
        <taxon>Bacteroidota</taxon>
        <taxon>Flavobacteriia</taxon>
        <taxon>Flavobacteriales</taxon>
        <taxon>Flavobacteriaceae</taxon>
        <taxon>Aquimarina</taxon>
    </lineage>
</organism>
<keyword evidence="1" id="KW-0547">Nucleotide-binding</keyword>
<dbReference type="InterPro" id="IPR003593">
    <property type="entry name" value="AAA+_ATPase"/>
</dbReference>
<keyword evidence="5" id="KW-1185">Reference proteome</keyword>
<dbReference type="RefSeq" id="WP_130286789.1">
    <property type="nucleotide sequence ID" value="NZ_SGXE01000002.1"/>
</dbReference>
<accession>A0A4Q7P1F3</accession>
<reference evidence="4 5" key="1">
    <citation type="submission" date="2019-02" db="EMBL/GenBank/DDBJ databases">
        <title>Genomic Encyclopedia of Type Strains, Phase IV (KMG-IV): sequencing the most valuable type-strain genomes for metagenomic binning, comparative biology and taxonomic classification.</title>
        <authorList>
            <person name="Goeker M."/>
        </authorList>
    </citation>
    <scope>NUCLEOTIDE SEQUENCE [LARGE SCALE GENOMIC DNA]</scope>
    <source>
        <strain evidence="4 5">DSM 17196</strain>
    </source>
</reference>
<dbReference type="InterPro" id="IPR003439">
    <property type="entry name" value="ABC_transporter-like_ATP-bd"/>
</dbReference>
<dbReference type="SMART" id="SM00382">
    <property type="entry name" value="AAA"/>
    <property type="match status" value="1"/>
</dbReference>
<keyword evidence="2 4" id="KW-0067">ATP-binding</keyword>
<dbReference type="InterPro" id="IPR050334">
    <property type="entry name" value="Molybdenum_import_ModC"/>
</dbReference>
<protein>
    <submittedName>
        <fullName evidence="4">Molybdate transport system ATP-binding protein</fullName>
    </submittedName>
</protein>
<evidence type="ECO:0000313" key="5">
    <source>
        <dbReference type="Proteomes" id="UP000292262"/>
    </source>
</evidence>
<comment type="caution">
    <text evidence="4">The sequence shown here is derived from an EMBL/GenBank/DDBJ whole genome shotgun (WGS) entry which is preliminary data.</text>
</comment>
<dbReference type="Proteomes" id="UP000292262">
    <property type="component" value="Unassembled WGS sequence"/>
</dbReference>
<evidence type="ECO:0000256" key="1">
    <source>
        <dbReference type="ARBA" id="ARBA00022741"/>
    </source>
</evidence>
<dbReference type="Gene3D" id="3.40.50.300">
    <property type="entry name" value="P-loop containing nucleotide triphosphate hydrolases"/>
    <property type="match status" value="1"/>
</dbReference>
<evidence type="ECO:0000259" key="3">
    <source>
        <dbReference type="PROSITE" id="PS50893"/>
    </source>
</evidence>
<sequence length="279" mass="31528">MSQIKLHKKLSGPKGEMLLDVDFTLSKGKITALYGPSGAGKTSIAKMIGGFMKPDQGLITIDNTIWYDSQHNIFKKPQDRTVGFVFQDYALFPNMSIRQNLIYALPNKTSLPWVSKILDVMELSKIEGERPEKLSGGQKQRVALARALVQQPSLLVLDEPLSSLDAQLKSKIQTYLKNYSEERKLTTLLISHDRDEIESLSDYIYTIKEGKIVHQGKPEINTNTLNNKLQLQGKVVRIEKNENHQKVVLDIAGQTITIEVNLDIQISLNETFYLNRDVC</sequence>
<evidence type="ECO:0000313" key="4">
    <source>
        <dbReference type="EMBL" id="RZS93673.1"/>
    </source>
</evidence>
<dbReference type="GO" id="GO:0005524">
    <property type="term" value="F:ATP binding"/>
    <property type="evidence" value="ECO:0007669"/>
    <property type="project" value="UniProtKB-KW"/>
</dbReference>
<dbReference type="GO" id="GO:0016887">
    <property type="term" value="F:ATP hydrolysis activity"/>
    <property type="evidence" value="ECO:0007669"/>
    <property type="project" value="InterPro"/>
</dbReference>
<evidence type="ECO:0000256" key="2">
    <source>
        <dbReference type="ARBA" id="ARBA00022840"/>
    </source>
</evidence>
<dbReference type="SUPFAM" id="SSF52540">
    <property type="entry name" value="P-loop containing nucleoside triphosphate hydrolases"/>
    <property type="match status" value="1"/>
</dbReference>
<dbReference type="PANTHER" id="PTHR43514:SF4">
    <property type="entry name" value="ABC TRANSPORTER I FAMILY MEMBER 10"/>
    <property type="match status" value="1"/>
</dbReference>
<feature type="domain" description="ABC transporter" evidence="3">
    <location>
        <begin position="1"/>
        <end position="234"/>
    </location>
</feature>
<dbReference type="AlphaFoldDB" id="A0A4Q7P1F3"/>
<dbReference type="InterPro" id="IPR027417">
    <property type="entry name" value="P-loop_NTPase"/>
</dbReference>
<dbReference type="InterPro" id="IPR017871">
    <property type="entry name" value="ABC_transporter-like_CS"/>
</dbReference>
<dbReference type="OrthoDB" id="9802264at2"/>
<dbReference type="EMBL" id="SGXE01000002">
    <property type="protein sequence ID" value="RZS93673.1"/>
    <property type="molecule type" value="Genomic_DNA"/>
</dbReference>